<dbReference type="AlphaFoldDB" id="A0A0F4JB54"/>
<dbReference type="EMBL" id="JZWV01000526">
    <property type="protein sequence ID" value="KJY30968.1"/>
    <property type="molecule type" value="Genomic_DNA"/>
</dbReference>
<gene>
    <name evidence="1" type="ORF">VR44_19170</name>
</gene>
<dbReference type="STRING" id="68223.GCA_002028425_04390"/>
<reference evidence="1 2" key="1">
    <citation type="submission" date="2015-02" db="EMBL/GenBank/DDBJ databases">
        <authorList>
            <person name="Ju K.-S."/>
            <person name="Doroghazi J.R."/>
            <person name="Metcalf W."/>
        </authorList>
    </citation>
    <scope>NUCLEOTIDE SEQUENCE [LARGE SCALE GENOMIC DNA]</scope>
    <source>
        <strain evidence="1 2">NRRL ISP-5550</strain>
    </source>
</reference>
<keyword evidence="2" id="KW-1185">Reference proteome</keyword>
<dbReference type="RefSeq" id="WP_045948764.1">
    <property type="nucleotide sequence ID" value="NZ_JZWV01000526.1"/>
</dbReference>
<dbReference type="Proteomes" id="UP000033551">
    <property type="component" value="Unassembled WGS sequence"/>
</dbReference>
<comment type="caution">
    <text evidence="1">The sequence shown here is derived from an EMBL/GenBank/DDBJ whole genome shotgun (WGS) entry which is preliminary data.</text>
</comment>
<dbReference type="PATRIC" id="fig|68223.7.peg.8440"/>
<evidence type="ECO:0000313" key="1">
    <source>
        <dbReference type="EMBL" id="KJY30968.1"/>
    </source>
</evidence>
<proteinExistence type="predicted"/>
<dbReference type="OrthoDB" id="277004at2"/>
<dbReference type="GO" id="GO:0015035">
    <property type="term" value="F:protein-disulfide reductase activity"/>
    <property type="evidence" value="ECO:0007669"/>
    <property type="project" value="InterPro"/>
</dbReference>
<sequence>MAEQAPVRYLTVLYDRDCPVCVRIRNWLTGQRQLVPLRMVPAASAQAWRRFPKLEHARTLREITVVGDGGQVWRGTDAFVMCLWALAAYRAKAEWLATPAGRPFAKAAMHTAAAVRHAVRTKSEAEPGEPACDDHCAAPR</sequence>
<name>A0A0F4JB54_9ACTN</name>
<accession>A0A0F4JB54</accession>
<protein>
    <recommendedName>
        <fullName evidence="3">Thiol-disulfide oxidoreductase</fullName>
    </recommendedName>
</protein>
<organism evidence="1 2">
    <name type="scientific">Streptomyces katrae</name>
    <dbReference type="NCBI Taxonomy" id="68223"/>
    <lineage>
        <taxon>Bacteria</taxon>
        <taxon>Bacillati</taxon>
        <taxon>Actinomycetota</taxon>
        <taxon>Actinomycetes</taxon>
        <taxon>Kitasatosporales</taxon>
        <taxon>Streptomycetaceae</taxon>
        <taxon>Streptomyces</taxon>
    </lineage>
</organism>
<evidence type="ECO:0000313" key="2">
    <source>
        <dbReference type="Proteomes" id="UP000033551"/>
    </source>
</evidence>
<evidence type="ECO:0008006" key="3">
    <source>
        <dbReference type="Google" id="ProtNLM"/>
    </source>
</evidence>
<dbReference type="Pfam" id="PF04134">
    <property type="entry name" value="DCC1-like"/>
    <property type="match status" value="1"/>
</dbReference>
<dbReference type="InterPro" id="IPR007263">
    <property type="entry name" value="DCC1-like"/>
</dbReference>